<protein>
    <submittedName>
        <fullName evidence="1">Uncharacterized protein</fullName>
    </submittedName>
</protein>
<evidence type="ECO:0000313" key="2">
    <source>
        <dbReference type="Proteomes" id="UP001165079"/>
    </source>
</evidence>
<name>A0A9W6SFB9_9ACTN</name>
<keyword evidence="2" id="KW-1185">Reference proteome</keyword>
<dbReference type="AlphaFoldDB" id="A0A9W6SFB9"/>
<proteinExistence type="predicted"/>
<organism evidence="1 2">
    <name type="scientific">Actinorhabdospora filicis</name>
    <dbReference type="NCBI Taxonomy" id="1785913"/>
    <lineage>
        <taxon>Bacteria</taxon>
        <taxon>Bacillati</taxon>
        <taxon>Actinomycetota</taxon>
        <taxon>Actinomycetes</taxon>
        <taxon>Micromonosporales</taxon>
        <taxon>Micromonosporaceae</taxon>
        <taxon>Actinorhabdospora</taxon>
    </lineage>
</organism>
<dbReference type="EMBL" id="BSTX01000001">
    <property type="protein sequence ID" value="GLZ76120.1"/>
    <property type="molecule type" value="Genomic_DNA"/>
</dbReference>
<reference evidence="1" key="1">
    <citation type="submission" date="2023-03" db="EMBL/GenBank/DDBJ databases">
        <title>Actinorhabdospora filicis NBRC 111898.</title>
        <authorList>
            <person name="Ichikawa N."/>
            <person name="Sato H."/>
            <person name="Tonouchi N."/>
        </authorList>
    </citation>
    <scope>NUCLEOTIDE SEQUENCE</scope>
    <source>
        <strain evidence="1">NBRC 111898</strain>
    </source>
</reference>
<dbReference type="Proteomes" id="UP001165079">
    <property type="component" value="Unassembled WGS sequence"/>
</dbReference>
<comment type="caution">
    <text evidence="1">The sequence shown here is derived from an EMBL/GenBank/DDBJ whole genome shotgun (WGS) entry which is preliminary data.</text>
</comment>
<dbReference type="RefSeq" id="WP_285661312.1">
    <property type="nucleotide sequence ID" value="NZ_BSTX01000001.1"/>
</dbReference>
<accession>A0A9W6SFB9</accession>
<evidence type="ECO:0000313" key="1">
    <source>
        <dbReference type="EMBL" id="GLZ76120.1"/>
    </source>
</evidence>
<gene>
    <name evidence="1" type="ORF">Afil01_09270</name>
</gene>
<sequence length="75" mass="8109">MKKIGRIGDALLRRFVPKGEAHAACPACRSTANCTLISQDTWCDGGRLRKKCCYRGSGCQEGGYCTSWMLCGTGC</sequence>